<gene>
    <name evidence="7" type="ORF">C4N9_09775</name>
</gene>
<evidence type="ECO:0000256" key="4">
    <source>
        <dbReference type="ARBA" id="ARBA00022989"/>
    </source>
</evidence>
<dbReference type="AlphaFoldDB" id="A0A2U2CBD6"/>
<keyword evidence="2" id="KW-1003">Cell membrane</keyword>
<dbReference type="Pfam" id="PF01810">
    <property type="entry name" value="LysE"/>
    <property type="match status" value="1"/>
</dbReference>
<evidence type="ECO:0008006" key="9">
    <source>
        <dbReference type="Google" id="ProtNLM"/>
    </source>
</evidence>
<feature type="transmembrane region" description="Helical" evidence="6">
    <location>
        <begin position="179"/>
        <end position="197"/>
    </location>
</feature>
<evidence type="ECO:0000256" key="1">
    <source>
        <dbReference type="ARBA" id="ARBA00004651"/>
    </source>
</evidence>
<reference evidence="7 8" key="1">
    <citation type="submission" date="2018-05" db="EMBL/GenBank/DDBJ databases">
        <title>Pararhodobacter marina sp. nov., isolated from deep-sea water of the Indian Ocean.</title>
        <authorList>
            <person name="Lai Q.Sr."/>
            <person name="Liu X."/>
            <person name="Shao Z."/>
        </authorList>
    </citation>
    <scope>NUCLEOTIDE SEQUENCE [LARGE SCALE GENOMIC DNA]</scope>
    <source>
        <strain evidence="7 8">CIC4N-9</strain>
    </source>
</reference>
<evidence type="ECO:0000256" key="3">
    <source>
        <dbReference type="ARBA" id="ARBA00022692"/>
    </source>
</evidence>
<proteinExistence type="predicted"/>
<feature type="transmembrane region" description="Helical" evidence="6">
    <location>
        <begin position="142"/>
        <end position="167"/>
    </location>
</feature>
<protein>
    <recommendedName>
        <fullName evidence="9">LysE family translocator</fullName>
    </recommendedName>
</protein>
<dbReference type="GO" id="GO:0015171">
    <property type="term" value="F:amino acid transmembrane transporter activity"/>
    <property type="evidence" value="ECO:0007669"/>
    <property type="project" value="TreeGrafter"/>
</dbReference>
<comment type="caution">
    <text evidence="7">The sequence shown here is derived from an EMBL/GenBank/DDBJ whole genome shotgun (WGS) entry which is preliminary data.</text>
</comment>
<keyword evidence="5 6" id="KW-0472">Membrane</keyword>
<evidence type="ECO:0000313" key="7">
    <source>
        <dbReference type="EMBL" id="PWE29094.1"/>
    </source>
</evidence>
<dbReference type="OrthoDB" id="9812084at2"/>
<evidence type="ECO:0000256" key="2">
    <source>
        <dbReference type="ARBA" id="ARBA00022475"/>
    </source>
</evidence>
<sequence length="198" mass="20845">MPFDTFLALLTFAFVASMTPGPNNVMLLSSGVNFGVARTVPHMAGITLGFSLMIGLVGLGVAGLFTAWPPARAVLTWVSVAYLLWLAWKIARSAPPSGAVAAGARPLTFLQAAGFQWVNPKGWTAALTANALYAPGSDLPSVALVVAAFAAVSVLSVTVWTVLGRGLRAFLQDRRRLRVFNIVMALTLVASLFPVLFG</sequence>
<keyword evidence="3 6" id="KW-0812">Transmembrane</keyword>
<dbReference type="GO" id="GO:0005886">
    <property type="term" value="C:plasma membrane"/>
    <property type="evidence" value="ECO:0007669"/>
    <property type="project" value="UniProtKB-SubCell"/>
</dbReference>
<evidence type="ECO:0000256" key="6">
    <source>
        <dbReference type="SAM" id="Phobius"/>
    </source>
</evidence>
<dbReference type="Proteomes" id="UP000244940">
    <property type="component" value="Unassembled WGS sequence"/>
</dbReference>
<dbReference type="GeneID" id="94365179"/>
<dbReference type="PANTHER" id="PTHR30086:SF20">
    <property type="entry name" value="ARGININE EXPORTER PROTEIN ARGO-RELATED"/>
    <property type="match status" value="1"/>
</dbReference>
<dbReference type="EMBL" id="QEYD01000005">
    <property type="protein sequence ID" value="PWE29094.1"/>
    <property type="molecule type" value="Genomic_DNA"/>
</dbReference>
<accession>A0A2U2CBD6</accession>
<dbReference type="RefSeq" id="WP_109533143.1">
    <property type="nucleotide sequence ID" value="NZ_QEYD01000005.1"/>
</dbReference>
<keyword evidence="8" id="KW-1185">Reference proteome</keyword>
<feature type="transmembrane region" description="Helical" evidence="6">
    <location>
        <begin position="74"/>
        <end position="91"/>
    </location>
</feature>
<feature type="transmembrane region" description="Helical" evidence="6">
    <location>
        <begin position="44"/>
        <end position="67"/>
    </location>
</feature>
<evidence type="ECO:0000256" key="5">
    <source>
        <dbReference type="ARBA" id="ARBA00023136"/>
    </source>
</evidence>
<keyword evidence="4 6" id="KW-1133">Transmembrane helix</keyword>
<dbReference type="GO" id="GO:0033228">
    <property type="term" value="P:cysteine export across plasma membrane"/>
    <property type="evidence" value="ECO:0007669"/>
    <property type="project" value="TreeGrafter"/>
</dbReference>
<name>A0A2U2CBD6_9RHOB</name>
<evidence type="ECO:0000313" key="8">
    <source>
        <dbReference type="Proteomes" id="UP000244940"/>
    </source>
</evidence>
<organism evidence="7 8">
    <name type="scientific">Pararhodobacter marinus</name>
    <dbReference type="NCBI Taxonomy" id="2184063"/>
    <lineage>
        <taxon>Bacteria</taxon>
        <taxon>Pseudomonadati</taxon>
        <taxon>Pseudomonadota</taxon>
        <taxon>Alphaproteobacteria</taxon>
        <taxon>Rhodobacterales</taxon>
        <taxon>Paracoccaceae</taxon>
        <taxon>Pararhodobacter</taxon>
    </lineage>
</organism>
<dbReference type="InterPro" id="IPR001123">
    <property type="entry name" value="LeuE-type"/>
</dbReference>
<dbReference type="PANTHER" id="PTHR30086">
    <property type="entry name" value="ARGININE EXPORTER PROTEIN ARGO"/>
    <property type="match status" value="1"/>
</dbReference>
<comment type="subcellular location">
    <subcellularLocation>
        <location evidence="1">Cell membrane</location>
        <topology evidence="1">Multi-pass membrane protein</topology>
    </subcellularLocation>
</comment>